<dbReference type="EMBL" id="CAOF01000200">
    <property type="protein sequence ID" value="CCO50247.1"/>
    <property type="molecule type" value="Genomic_DNA"/>
</dbReference>
<dbReference type="GO" id="GO:0003677">
    <property type="term" value="F:DNA binding"/>
    <property type="evidence" value="ECO:0007669"/>
    <property type="project" value="UniProtKB-KW"/>
</dbReference>
<dbReference type="GO" id="GO:0032993">
    <property type="term" value="C:protein-DNA complex"/>
    <property type="evidence" value="ECO:0007669"/>
    <property type="project" value="TreeGrafter"/>
</dbReference>
<dbReference type="FunFam" id="1.10.10.10:FF:000001">
    <property type="entry name" value="LysR family transcriptional regulator"/>
    <property type="match status" value="1"/>
</dbReference>
<name>A0AAV2VZU3_9VIBR</name>
<dbReference type="InterPro" id="IPR036390">
    <property type="entry name" value="WH_DNA-bd_sf"/>
</dbReference>
<dbReference type="Gene3D" id="1.10.10.10">
    <property type="entry name" value="Winged helix-like DNA-binding domain superfamily/Winged helix DNA-binding domain"/>
    <property type="match status" value="1"/>
</dbReference>
<gene>
    <name evidence="6" type="ORF">VIBNISOn1_p0084</name>
</gene>
<comment type="similarity">
    <text evidence="1">Belongs to the LysR transcriptional regulatory family.</text>
</comment>
<evidence type="ECO:0000256" key="3">
    <source>
        <dbReference type="ARBA" id="ARBA00023125"/>
    </source>
</evidence>
<sequence length="302" mass="34373">MELRQIKYFLAVAQSGGVRKASQLLHVTQPAISRQISELEAELGIKLFSRESRRLSLTPAGEYYRDQMMDIMRHIERASQTVKRVAKGSVGRLNLGSVEAVLWDGLVPTHLRQFRENNPDIVMEMVTDNTITLLEHIEQGTLDCAFVYLFQDLGSTFETIELRRDPMLLAYPASWHEDLSGDISVEQLNSLPFIRFPRVSYPEFFDWQEQKFQSIGLSPIVCHWAHHESSMLALVSAGQGVSIVNNRHIARAPTLIHFAPLDSLELNLPLCFVRKRDKMKPVVERLSNQLTDDLNLCSSSAR</sequence>
<dbReference type="PANTHER" id="PTHR30346">
    <property type="entry name" value="TRANSCRIPTIONAL DUAL REGULATOR HCAR-RELATED"/>
    <property type="match status" value="1"/>
</dbReference>
<dbReference type="AlphaFoldDB" id="A0AAV2VZU3"/>
<dbReference type="GO" id="GO:0003700">
    <property type="term" value="F:DNA-binding transcription factor activity"/>
    <property type="evidence" value="ECO:0007669"/>
    <property type="project" value="InterPro"/>
</dbReference>
<dbReference type="InterPro" id="IPR036388">
    <property type="entry name" value="WH-like_DNA-bd_sf"/>
</dbReference>
<dbReference type="PROSITE" id="PS50931">
    <property type="entry name" value="HTH_LYSR"/>
    <property type="match status" value="1"/>
</dbReference>
<accession>A0AAV2VZU3</accession>
<dbReference type="SUPFAM" id="SSF53850">
    <property type="entry name" value="Periplasmic binding protein-like II"/>
    <property type="match status" value="1"/>
</dbReference>
<evidence type="ECO:0000313" key="6">
    <source>
        <dbReference type="EMBL" id="CCO50247.1"/>
    </source>
</evidence>
<feature type="domain" description="HTH lysR-type" evidence="5">
    <location>
        <begin position="1"/>
        <end position="58"/>
    </location>
</feature>
<comment type="caution">
    <text evidence="6">The sequence shown here is derived from an EMBL/GenBank/DDBJ whole genome shotgun (WGS) entry which is preliminary data.</text>
</comment>
<proteinExistence type="inferred from homology"/>
<reference evidence="6 7" key="1">
    <citation type="journal article" date="2013" name="ISME J.">
        <title>Comparative genomics of pathogenic lineages of Vibrio nigripulchritudo identifies virulence-associated traits.</title>
        <authorList>
            <person name="Goudenege D."/>
            <person name="Labreuche Y."/>
            <person name="Krin E."/>
            <person name="Ansquer D."/>
            <person name="Mangenot S."/>
            <person name="Calteau A."/>
            <person name="Medigue C."/>
            <person name="Mazel D."/>
            <person name="Polz M.F."/>
            <person name="Le Roux F."/>
        </authorList>
    </citation>
    <scope>NUCLEOTIDE SEQUENCE [LARGE SCALE GENOMIC DNA]</scope>
    <source>
        <strain evidence="6 7">SOn1</strain>
    </source>
</reference>
<evidence type="ECO:0000256" key="4">
    <source>
        <dbReference type="ARBA" id="ARBA00023163"/>
    </source>
</evidence>
<organism evidence="6 7">
    <name type="scientific">Vibrio nigripulchritudo SOn1</name>
    <dbReference type="NCBI Taxonomy" id="1238450"/>
    <lineage>
        <taxon>Bacteria</taxon>
        <taxon>Pseudomonadati</taxon>
        <taxon>Pseudomonadota</taxon>
        <taxon>Gammaproteobacteria</taxon>
        <taxon>Vibrionales</taxon>
        <taxon>Vibrionaceae</taxon>
        <taxon>Vibrio</taxon>
    </lineage>
</organism>
<keyword evidence="3" id="KW-0238">DNA-binding</keyword>
<dbReference type="SUPFAM" id="SSF46785">
    <property type="entry name" value="Winged helix' DNA-binding domain"/>
    <property type="match status" value="1"/>
</dbReference>
<evidence type="ECO:0000313" key="7">
    <source>
        <dbReference type="Proteomes" id="UP000018211"/>
    </source>
</evidence>
<dbReference type="InterPro" id="IPR005119">
    <property type="entry name" value="LysR_subst-bd"/>
</dbReference>
<evidence type="ECO:0000259" key="5">
    <source>
        <dbReference type="PROSITE" id="PS50931"/>
    </source>
</evidence>
<dbReference type="PRINTS" id="PR00039">
    <property type="entry name" value="HTHLYSR"/>
</dbReference>
<dbReference type="InterPro" id="IPR000847">
    <property type="entry name" value="LysR_HTH_N"/>
</dbReference>
<evidence type="ECO:0000256" key="2">
    <source>
        <dbReference type="ARBA" id="ARBA00023015"/>
    </source>
</evidence>
<protein>
    <submittedName>
        <fullName evidence="6">Transcriptional regulator LysR family</fullName>
    </submittedName>
</protein>
<dbReference type="Proteomes" id="UP000018211">
    <property type="component" value="Unassembled WGS sequence"/>
</dbReference>
<dbReference type="PANTHER" id="PTHR30346:SF28">
    <property type="entry name" value="HTH-TYPE TRANSCRIPTIONAL REGULATOR CYNR"/>
    <property type="match status" value="1"/>
</dbReference>
<keyword evidence="4" id="KW-0804">Transcription</keyword>
<dbReference type="CDD" id="cd08414">
    <property type="entry name" value="PBP2_LTTR_aromatics_like"/>
    <property type="match status" value="1"/>
</dbReference>
<dbReference type="Pfam" id="PF03466">
    <property type="entry name" value="LysR_substrate"/>
    <property type="match status" value="1"/>
</dbReference>
<dbReference type="RefSeq" id="WP_022614117.1">
    <property type="nucleotide sequence ID" value="NZ_LK391966.1"/>
</dbReference>
<keyword evidence="2" id="KW-0805">Transcription regulation</keyword>
<dbReference type="Pfam" id="PF00126">
    <property type="entry name" value="HTH_1"/>
    <property type="match status" value="1"/>
</dbReference>
<dbReference type="Gene3D" id="3.40.190.10">
    <property type="entry name" value="Periplasmic binding protein-like II"/>
    <property type="match status" value="2"/>
</dbReference>
<evidence type="ECO:0000256" key="1">
    <source>
        <dbReference type="ARBA" id="ARBA00009437"/>
    </source>
</evidence>